<keyword evidence="2" id="KW-0479">Metal-binding</keyword>
<evidence type="ECO:0000256" key="2">
    <source>
        <dbReference type="ARBA" id="ARBA00022723"/>
    </source>
</evidence>
<dbReference type="InterPro" id="IPR054722">
    <property type="entry name" value="PolX-like_BBD"/>
</dbReference>
<evidence type="ECO:0000256" key="1">
    <source>
        <dbReference type="ARBA" id="ARBA00022670"/>
    </source>
</evidence>
<keyword evidence="4" id="KW-0378">Hydrolase</keyword>
<evidence type="ECO:0000256" key="3">
    <source>
        <dbReference type="ARBA" id="ARBA00022750"/>
    </source>
</evidence>
<dbReference type="InterPro" id="IPR057670">
    <property type="entry name" value="SH3_retrovirus"/>
</dbReference>
<dbReference type="Pfam" id="PF07727">
    <property type="entry name" value="RVT_2"/>
    <property type="match status" value="1"/>
</dbReference>
<evidence type="ECO:0000256" key="5">
    <source>
        <dbReference type="SAM" id="MobiDB-lite"/>
    </source>
</evidence>
<name>A0A2I0WNI9_9ASPA</name>
<dbReference type="PROSITE" id="PS50994">
    <property type="entry name" value="INTEGRASE"/>
    <property type="match status" value="1"/>
</dbReference>
<evidence type="ECO:0000256" key="4">
    <source>
        <dbReference type="ARBA" id="ARBA00022801"/>
    </source>
</evidence>
<dbReference type="Pfam" id="PF25597">
    <property type="entry name" value="SH3_retrovirus"/>
    <property type="match status" value="1"/>
</dbReference>
<keyword evidence="1" id="KW-0645">Protease</keyword>
<dbReference type="GO" id="GO:0006508">
    <property type="term" value="P:proteolysis"/>
    <property type="evidence" value="ECO:0007669"/>
    <property type="project" value="UniProtKB-KW"/>
</dbReference>
<dbReference type="InterPro" id="IPR013103">
    <property type="entry name" value="RVT_2"/>
</dbReference>
<dbReference type="InterPro" id="IPR025724">
    <property type="entry name" value="GAG-pre-integrase_dom"/>
</dbReference>
<dbReference type="GO" id="GO:0004190">
    <property type="term" value="F:aspartic-type endopeptidase activity"/>
    <property type="evidence" value="ECO:0007669"/>
    <property type="project" value="UniProtKB-KW"/>
</dbReference>
<feature type="region of interest" description="Disordered" evidence="5">
    <location>
        <begin position="36"/>
        <end position="62"/>
    </location>
</feature>
<dbReference type="Pfam" id="PF13976">
    <property type="entry name" value="gag_pre-integrs"/>
    <property type="match status" value="1"/>
</dbReference>
<dbReference type="Pfam" id="PF00665">
    <property type="entry name" value="rve"/>
    <property type="match status" value="1"/>
</dbReference>
<evidence type="ECO:0000313" key="8">
    <source>
        <dbReference type="Proteomes" id="UP000233837"/>
    </source>
</evidence>
<dbReference type="InterPro" id="IPR012337">
    <property type="entry name" value="RNaseH-like_sf"/>
</dbReference>
<sequence length="1003" mass="112103">MQGSLSLDTLYALLISEEIHLKTAAQKFPKIPKTQSALYSIRGRGRRGRGRQSNTNASTQGHSSTTAVTCQICKKKGHSAEACWHRLNPNYTLTIPSVKTNNALAAQNDGLSTTDWYLDSGASSHMTNTTGNLEVYNPYISHDTVTLGDGRSVPIAHSGSGILPTTDRKLFLSKLLHIPSLVFNLLSISNLVRDNHISITFDENGFVFKDRTTNQVILEGPCSKGIYKISSAGSSSPSTALSASNASTANWHLRLGHPHHQVLQHISNYNPYLRIFPLKSVCNSCMYCKGQKLVFDSSVSRTSSPLELVHSDVWGPSPIQSHQGFSYYVIFVDDFSRFTWLFPILHKSDVTNTFISFTKFIERQTSLKLKTIRTDGGGEFVNNAFQSFTKIAGIRHQYSCAYTPQQNGVAERKHRHIISTTRTLLHTAALPMTFWLEAAQTAVYLINLMPSLTTKNLTPLTRMFNIQPSYEHLRVFGCQCYPLIPTVHRNKLMPTSQPCVFLGYSEVSKGYRCLNPTNNKILVSRNVKFNELSFPYHDSSSTSTPAGSPTPASLLIPPSVLPRSRQTVTTVDAASTDSSHSPNHLAIIPQYTTSQATTIPPVIPITYHQMTTRSKTGSLKPVQHLNLLHQDQATSDPTTYSEASKHFQWRQAMAQEFFALQQQGTWTLVSPPPNAPVLGSKWTYRTKYNSDGSVARFKARLVAQGNQQELGINYQDTFSPVAKLPTIRILFTIALFHNWQVQQLDVANAFLHGDITETIFMRQPKGFEDATNPSHVCRLQKAIYRLRQASRQWFTTFTNYLRQIGFSHSQADPSLLIFHDGVTHIYLLVYIDDILLMGNNVQAMTALVAKLTEKFTMKQLGAANHFLGIKIDHTHDKYFLSQSSYAQSIIQMAGLPKCNPVANPSITKITALKPEDPPLFDALTYRRIIGSLQYLTLTRPDIAYAVNMLSQHMHSPEPIHTVMLKKLLRYIQGSLDFGLPITKSTILLRTYSDADWASDPATR</sequence>
<dbReference type="SUPFAM" id="SSF53098">
    <property type="entry name" value="Ribonuclease H-like"/>
    <property type="match status" value="1"/>
</dbReference>
<dbReference type="EMBL" id="KZ502524">
    <property type="protein sequence ID" value="PKU77239.1"/>
    <property type="molecule type" value="Genomic_DNA"/>
</dbReference>
<dbReference type="InterPro" id="IPR043502">
    <property type="entry name" value="DNA/RNA_pol_sf"/>
</dbReference>
<dbReference type="SUPFAM" id="SSF56672">
    <property type="entry name" value="DNA/RNA polymerases"/>
    <property type="match status" value="1"/>
</dbReference>
<evidence type="ECO:0000259" key="6">
    <source>
        <dbReference type="PROSITE" id="PS50994"/>
    </source>
</evidence>
<dbReference type="InterPro" id="IPR036397">
    <property type="entry name" value="RNaseH_sf"/>
</dbReference>
<reference evidence="7 8" key="2">
    <citation type="journal article" date="2017" name="Nature">
        <title>The Apostasia genome and the evolution of orchids.</title>
        <authorList>
            <person name="Zhang G.Q."/>
            <person name="Liu K.W."/>
            <person name="Li Z."/>
            <person name="Lohaus R."/>
            <person name="Hsiao Y.Y."/>
            <person name="Niu S.C."/>
            <person name="Wang J.Y."/>
            <person name="Lin Y.C."/>
            <person name="Xu Q."/>
            <person name="Chen L.J."/>
            <person name="Yoshida K."/>
            <person name="Fujiwara S."/>
            <person name="Wang Z.W."/>
            <person name="Zhang Y.Q."/>
            <person name="Mitsuda N."/>
            <person name="Wang M."/>
            <person name="Liu G.H."/>
            <person name="Pecoraro L."/>
            <person name="Huang H.X."/>
            <person name="Xiao X.J."/>
            <person name="Lin M."/>
            <person name="Wu X.Y."/>
            <person name="Wu W.L."/>
            <person name="Chen Y.Y."/>
            <person name="Chang S.B."/>
            <person name="Sakamoto S."/>
            <person name="Ohme-Takagi M."/>
            <person name="Yagi M."/>
            <person name="Zeng S.J."/>
            <person name="Shen C.Y."/>
            <person name="Yeh C.M."/>
            <person name="Luo Y.B."/>
            <person name="Tsai W.C."/>
            <person name="Van de Peer Y."/>
            <person name="Liu Z.J."/>
        </authorList>
    </citation>
    <scope>NUCLEOTIDE SEQUENCE [LARGE SCALE GENOMIC DNA]</scope>
    <source>
        <tissue evidence="7">The whole plant</tissue>
    </source>
</reference>
<dbReference type="GO" id="GO:0015074">
    <property type="term" value="P:DNA integration"/>
    <property type="evidence" value="ECO:0007669"/>
    <property type="project" value="InterPro"/>
</dbReference>
<protein>
    <submittedName>
        <fullName evidence="7">Retrovirus-related Pol polyprotein from transposon TNT 1-94</fullName>
    </submittedName>
</protein>
<keyword evidence="3" id="KW-0064">Aspartyl protease</keyword>
<dbReference type="Pfam" id="PF22936">
    <property type="entry name" value="Pol_BBD"/>
    <property type="match status" value="1"/>
</dbReference>
<feature type="compositionally biased region" description="Polar residues" evidence="5">
    <location>
        <begin position="52"/>
        <end position="62"/>
    </location>
</feature>
<dbReference type="Gene3D" id="3.30.420.10">
    <property type="entry name" value="Ribonuclease H-like superfamily/Ribonuclease H"/>
    <property type="match status" value="1"/>
</dbReference>
<dbReference type="GO" id="GO:0046872">
    <property type="term" value="F:metal ion binding"/>
    <property type="evidence" value="ECO:0007669"/>
    <property type="project" value="UniProtKB-KW"/>
</dbReference>
<organism evidence="7 8">
    <name type="scientific">Dendrobium catenatum</name>
    <dbReference type="NCBI Taxonomy" id="906689"/>
    <lineage>
        <taxon>Eukaryota</taxon>
        <taxon>Viridiplantae</taxon>
        <taxon>Streptophyta</taxon>
        <taxon>Embryophyta</taxon>
        <taxon>Tracheophyta</taxon>
        <taxon>Spermatophyta</taxon>
        <taxon>Magnoliopsida</taxon>
        <taxon>Liliopsida</taxon>
        <taxon>Asparagales</taxon>
        <taxon>Orchidaceae</taxon>
        <taxon>Epidendroideae</taxon>
        <taxon>Malaxideae</taxon>
        <taxon>Dendrobiinae</taxon>
        <taxon>Dendrobium</taxon>
    </lineage>
</organism>
<dbReference type="InterPro" id="IPR001584">
    <property type="entry name" value="Integrase_cat-core"/>
</dbReference>
<dbReference type="PANTHER" id="PTHR42648">
    <property type="entry name" value="TRANSPOSASE, PUTATIVE-RELATED"/>
    <property type="match status" value="1"/>
</dbReference>
<gene>
    <name evidence="7" type="ORF">MA16_Dca019646</name>
</gene>
<reference evidence="7 8" key="1">
    <citation type="journal article" date="2016" name="Sci. Rep.">
        <title>The Dendrobium catenatum Lindl. genome sequence provides insights into polysaccharide synthase, floral development and adaptive evolution.</title>
        <authorList>
            <person name="Zhang G.Q."/>
            <person name="Xu Q."/>
            <person name="Bian C."/>
            <person name="Tsai W.C."/>
            <person name="Yeh C.M."/>
            <person name="Liu K.W."/>
            <person name="Yoshida K."/>
            <person name="Zhang L.S."/>
            <person name="Chang S.B."/>
            <person name="Chen F."/>
            <person name="Shi Y."/>
            <person name="Su Y.Y."/>
            <person name="Zhang Y.Q."/>
            <person name="Chen L.J."/>
            <person name="Yin Y."/>
            <person name="Lin M."/>
            <person name="Huang H."/>
            <person name="Deng H."/>
            <person name="Wang Z.W."/>
            <person name="Zhu S.L."/>
            <person name="Zhao X."/>
            <person name="Deng C."/>
            <person name="Niu S.C."/>
            <person name="Huang J."/>
            <person name="Wang M."/>
            <person name="Liu G.H."/>
            <person name="Yang H.J."/>
            <person name="Xiao X.J."/>
            <person name="Hsiao Y.Y."/>
            <person name="Wu W.L."/>
            <person name="Chen Y.Y."/>
            <person name="Mitsuda N."/>
            <person name="Ohme-Takagi M."/>
            <person name="Luo Y.B."/>
            <person name="Van de Peer Y."/>
            <person name="Liu Z.J."/>
        </authorList>
    </citation>
    <scope>NUCLEOTIDE SEQUENCE [LARGE SCALE GENOMIC DNA]</scope>
    <source>
        <tissue evidence="7">The whole plant</tissue>
    </source>
</reference>
<accession>A0A2I0WNI9</accession>
<evidence type="ECO:0000313" key="7">
    <source>
        <dbReference type="EMBL" id="PKU77239.1"/>
    </source>
</evidence>
<keyword evidence="8" id="KW-1185">Reference proteome</keyword>
<dbReference type="PANTHER" id="PTHR42648:SF26">
    <property type="entry name" value="INTEGRASE CATALYTIC DOMAIN-CONTAINING PROTEIN"/>
    <property type="match status" value="1"/>
</dbReference>
<feature type="domain" description="Integrase catalytic" evidence="6">
    <location>
        <begin position="301"/>
        <end position="467"/>
    </location>
</feature>
<dbReference type="AlphaFoldDB" id="A0A2I0WNI9"/>
<feature type="region of interest" description="Disordered" evidence="5">
    <location>
        <begin position="538"/>
        <end position="558"/>
    </location>
</feature>
<dbReference type="InterPro" id="IPR039537">
    <property type="entry name" value="Retrotran_Ty1/copia-like"/>
</dbReference>
<dbReference type="GO" id="GO:0003676">
    <property type="term" value="F:nucleic acid binding"/>
    <property type="evidence" value="ECO:0007669"/>
    <property type="project" value="InterPro"/>
</dbReference>
<dbReference type="Proteomes" id="UP000233837">
    <property type="component" value="Unassembled WGS sequence"/>
</dbReference>
<proteinExistence type="predicted"/>
<feature type="compositionally biased region" description="Low complexity" evidence="5">
    <location>
        <begin position="539"/>
        <end position="553"/>
    </location>
</feature>